<gene>
    <name evidence="1" type="ORF">KGM_212510A</name>
</gene>
<comment type="caution">
    <text evidence="1">The sequence shown here is derived from an EMBL/GenBank/DDBJ whole genome shotgun (WGS) entry which is preliminary data.</text>
</comment>
<dbReference type="Proteomes" id="UP000007151">
    <property type="component" value="Unassembled WGS sequence"/>
</dbReference>
<reference evidence="1 2" key="1">
    <citation type="journal article" date="2011" name="Cell">
        <title>The monarch butterfly genome yields insights into long-distance migration.</title>
        <authorList>
            <person name="Zhan S."/>
            <person name="Merlin C."/>
            <person name="Boore J.L."/>
            <person name="Reppert S.M."/>
        </authorList>
    </citation>
    <scope>NUCLEOTIDE SEQUENCE [LARGE SCALE GENOMIC DNA]</scope>
    <source>
        <strain evidence="1">F-2</strain>
    </source>
</reference>
<protein>
    <submittedName>
        <fullName evidence="1">LIM and SH3 domain protein Lasp</fullName>
    </submittedName>
</protein>
<organism evidence="1 2">
    <name type="scientific">Danaus plexippus plexippus</name>
    <dbReference type="NCBI Taxonomy" id="278856"/>
    <lineage>
        <taxon>Eukaryota</taxon>
        <taxon>Metazoa</taxon>
        <taxon>Ecdysozoa</taxon>
        <taxon>Arthropoda</taxon>
        <taxon>Hexapoda</taxon>
        <taxon>Insecta</taxon>
        <taxon>Pterygota</taxon>
        <taxon>Neoptera</taxon>
        <taxon>Endopterygota</taxon>
        <taxon>Lepidoptera</taxon>
        <taxon>Glossata</taxon>
        <taxon>Ditrysia</taxon>
        <taxon>Papilionoidea</taxon>
        <taxon>Nymphalidae</taxon>
        <taxon>Danainae</taxon>
        <taxon>Danaini</taxon>
        <taxon>Danaina</taxon>
        <taxon>Danaus</taxon>
        <taxon>Danaus</taxon>
    </lineage>
</organism>
<dbReference type="InParanoid" id="A0A212F7H1"/>
<evidence type="ECO:0000313" key="1">
    <source>
        <dbReference type="EMBL" id="OWR49687.1"/>
    </source>
</evidence>
<dbReference type="EMBL" id="AGBW02009870">
    <property type="protein sequence ID" value="OWR49687.1"/>
    <property type="molecule type" value="Genomic_DNA"/>
</dbReference>
<keyword evidence="2" id="KW-1185">Reference proteome</keyword>
<evidence type="ECO:0000313" key="2">
    <source>
        <dbReference type="Proteomes" id="UP000007151"/>
    </source>
</evidence>
<feature type="non-terminal residue" evidence="1">
    <location>
        <position position="23"/>
    </location>
</feature>
<accession>A0A212F7H1</accession>
<dbReference type="STRING" id="278856.A0A212F7H1"/>
<sequence length="23" mass="2704">MNKTCARCEKTVYPTEELKCLDK</sequence>
<dbReference type="KEGG" id="dpl:KGM_212510A"/>
<dbReference type="AlphaFoldDB" id="A0A212F7H1"/>
<name>A0A212F7H1_DANPL</name>
<proteinExistence type="predicted"/>